<keyword evidence="2" id="KW-0472">Membrane</keyword>
<dbReference type="EMBL" id="JAYKXN010000006">
    <property type="protein sequence ID" value="KAK7280247.1"/>
    <property type="molecule type" value="Genomic_DNA"/>
</dbReference>
<gene>
    <name evidence="3" type="ORF">RJT34_25309</name>
</gene>
<evidence type="ECO:0000256" key="1">
    <source>
        <dbReference type="ARBA" id="ARBA00008821"/>
    </source>
</evidence>
<keyword evidence="4" id="KW-1185">Reference proteome</keyword>
<organism evidence="3 4">
    <name type="scientific">Clitoria ternatea</name>
    <name type="common">Butterfly pea</name>
    <dbReference type="NCBI Taxonomy" id="43366"/>
    <lineage>
        <taxon>Eukaryota</taxon>
        <taxon>Viridiplantae</taxon>
        <taxon>Streptophyta</taxon>
        <taxon>Embryophyta</taxon>
        <taxon>Tracheophyta</taxon>
        <taxon>Spermatophyta</taxon>
        <taxon>Magnoliopsida</taxon>
        <taxon>eudicotyledons</taxon>
        <taxon>Gunneridae</taxon>
        <taxon>Pentapetalae</taxon>
        <taxon>rosids</taxon>
        <taxon>fabids</taxon>
        <taxon>Fabales</taxon>
        <taxon>Fabaceae</taxon>
        <taxon>Papilionoideae</taxon>
        <taxon>50 kb inversion clade</taxon>
        <taxon>NPAAA clade</taxon>
        <taxon>indigoferoid/millettioid clade</taxon>
        <taxon>Phaseoleae</taxon>
        <taxon>Clitoria</taxon>
    </lineage>
</organism>
<protein>
    <submittedName>
        <fullName evidence="3">Uncharacterized protein</fullName>
    </submittedName>
</protein>
<evidence type="ECO:0000256" key="2">
    <source>
        <dbReference type="SAM" id="Phobius"/>
    </source>
</evidence>
<dbReference type="Proteomes" id="UP001359559">
    <property type="component" value="Unassembled WGS sequence"/>
</dbReference>
<evidence type="ECO:0000313" key="3">
    <source>
        <dbReference type="EMBL" id="KAK7280247.1"/>
    </source>
</evidence>
<keyword evidence="2" id="KW-1133">Transmembrane helix</keyword>
<feature type="transmembrane region" description="Helical" evidence="2">
    <location>
        <begin position="41"/>
        <end position="61"/>
    </location>
</feature>
<comment type="caution">
    <text evidence="3">The sequence shown here is derived from an EMBL/GenBank/DDBJ whole genome shotgun (WGS) entry which is preliminary data.</text>
</comment>
<proteinExistence type="inferred from homology"/>
<evidence type="ECO:0000313" key="4">
    <source>
        <dbReference type="Proteomes" id="UP001359559"/>
    </source>
</evidence>
<accession>A0AAN9FPP9</accession>
<keyword evidence="2" id="KW-0812">Transmembrane</keyword>
<dbReference type="PANTHER" id="PTHR11119">
    <property type="entry name" value="XANTHINE-URACIL / VITAMIN C PERMEASE FAMILY MEMBER"/>
    <property type="match status" value="1"/>
</dbReference>
<name>A0AAN9FPP9_CLITE</name>
<dbReference type="AlphaFoldDB" id="A0AAN9FPP9"/>
<sequence length="75" mass="8025">MAAGGGKVDDSQPHPVKDQLPGVDYCLTSSPSWPEGIVLGFQHYLVMLGTIVIVSTILVPLMGGGHVIKILEFFF</sequence>
<comment type="similarity">
    <text evidence="1">Belongs to the nucleobase:cation symporter-2 (NCS2) (TC 2.A.40) family.</text>
</comment>
<reference evidence="3 4" key="1">
    <citation type="submission" date="2024-01" db="EMBL/GenBank/DDBJ databases">
        <title>The genomes of 5 underutilized Papilionoideae crops provide insights into root nodulation and disease resistance.</title>
        <authorList>
            <person name="Yuan L."/>
        </authorList>
    </citation>
    <scope>NUCLEOTIDE SEQUENCE [LARGE SCALE GENOMIC DNA]</scope>
    <source>
        <strain evidence="3">LY-2023</strain>
        <tissue evidence="3">Leaf</tissue>
    </source>
</reference>